<dbReference type="AlphaFoldDB" id="A0A5J4VGI1"/>
<comment type="caution">
    <text evidence="2">The sequence shown here is derived from an EMBL/GenBank/DDBJ whole genome shotgun (WGS) entry which is preliminary data.</text>
</comment>
<dbReference type="Proteomes" id="UP000324800">
    <property type="component" value="Unassembled WGS sequence"/>
</dbReference>
<sequence length="1194" mass="140478">MADKIGIIKVQELIRLFDPSTIMPINEKEQRTKLSQILTQINYFGKRNDEQAVELAIIEHVEKQLAEEEQRIKQQREQMKEQMRQLIQKEFPQQEQRHEHQLEHINEIHNREALEDLHNIPDLNLDQMFKTNEEEIDEIHQKYINKPFHQTQESNVIILCDAADEVKFNIIKNKALQRHDESTSTLTFSVNNNIDPREKPTKPYYRNLANLNQIDTFLDQIYRQEQHSAFKIRADFGTIIETTEYDGNELKISYKYILPVDANTQRRVPLIIKSQENIDSYKHYMRDVIADMQERTQQDTHQKIVAIFSIMIWIYKFPLAGAAIPSLQKHIKRREVYYVECKLNLCFFTAYSFITMPNSKQKRWKDCSRIAEGKRIFKRIYGKEFDESYQGFNFATDIEQFIDSEQINVHVFTYGDKGQSPIYYAIHHYQRPSLIRDFNVLLINNGVNAHILYVSDVQALTGYRYCDICKLQAFKTSNPNIIRDMKRHMENCKKNNGKIVKKVILEKFARPFVPHILSNITYRYLFVNDREIEFKPTEYYITYDIETFEKYIQQNYGEDSTVISYLIPYCIASTVKNKSGIHSFCYDIRQANFLDQWLDLVFEEAKQIKRDNKYDDESIPQCFEVPVIGFNSAKFDVSLVFKNLKSKNWKIVKHIGSGTVAKQIIVRHKDTHIQLRFVDALIYCTKMTLKKFVRDIGGGTMQTTSEQAKKGKFPYEYININNYVTELDKSEPFPREAFENKLKNKSISEAKYQEYLVEAAKYATRWDQARSYNIQDTRIMIEPIDNLIKMMFKYKIDMLVMFSMSQCSNAIKYSSAYDDFTMNGNYNVEDTDKPINITMPYWTAKVESYIEQDQKKNRDSSNNVTIDDYEYFKELFEKQRCYICNCKFTWKNRPTLDRIDNELGHSKDNVLPCCLYCNKYKGNRDEKQMKLMIQIRKYCLLKQLPMTLTKQDVYQIIRKDITGGLSNVLHRYNVAGETRINHLEYSDKKKLLITCMRYKWTLNTADAITVYKQDISHQILQTFDQTKMHIVQLDTDSLTLAISGDKNRGPEQRFDAIIKDTEFYNKNKAFFFSEDNQRKILGIHIEKQGLNCIALSPKNYIINDECGDMSLVAKGVIVRQNPQINQQTFVNNIKEGTVMKVTNTILAQKNKIMSKLSMTKNGISGSLTKMIVLENQSCCPYITGLNAKDYQIKQ</sequence>
<dbReference type="EMBL" id="SNRW01007186">
    <property type="protein sequence ID" value="KAA6381681.1"/>
    <property type="molecule type" value="Genomic_DNA"/>
</dbReference>
<keyword evidence="1" id="KW-0175">Coiled coil</keyword>
<organism evidence="2 3">
    <name type="scientific">Streblomastix strix</name>
    <dbReference type="NCBI Taxonomy" id="222440"/>
    <lineage>
        <taxon>Eukaryota</taxon>
        <taxon>Metamonada</taxon>
        <taxon>Preaxostyla</taxon>
        <taxon>Oxymonadida</taxon>
        <taxon>Streblomastigidae</taxon>
        <taxon>Streblomastix</taxon>
    </lineage>
</organism>
<evidence type="ECO:0000313" key="2">
    <source>
        <dbReference type="EMBL" id="KAA6381681.1"/>
    </source>
</evidence>
<protein>
    <recommendedName>
        <fullName evidence="4">HNH nuclease domain-containing protein</fullName>
    </recommendedName>
</protein>
<reference evidence="2 3" key="1">
    <citation type="submission" date="2019-03" db="EMBL/GenBank/DDBJ databases">
        <title>Single cell metagenomics reveals metabolic interactions within the superorganism composed of flagellate Streblomastix strix and complex community of Bacteroidetes bacteria on its surface.</title>
        <authorList>
            <person name="Treitli S.C."/>
            <person name="Kolisko M."/>
            <person name="Husnik F."/>
            <person name="Keeling P."/>
            <person name="Hampl V."/>
        </authorList>
    </citation>
    <scope>NUCLEOTIDE SEQUENCE [LARGE SCALE GENOMIC DNA]</scope>
    <source>
        <strain evidence="2">ST1C</strain>
    </source>
</reference>
<dbReference type="Gene3D" id="3.30.40.220">
    <property type="match status" value="1"/>
</dbReference>
<gene>
    <name evidence="2" type="ORF">EZS28_022793</name>
</gene>
<proteinExistence type="predicted"/>
<accession>A0A5J4VGI1</accession>
<name>A0A5J4VGI1_9EUKA</name>
<evidence type="ECO:0000313" key="3">
    <source>
        <dbReference type="Proteomes" id="UP000324800"/>
    </source>
</evidence>
<evidence type="ECO:0008006" key="4">
    <source>
        <dbReference type="Google" id="ProtNLM"/>
    </source>
</evidence>
<feature type="coiled-coil region" evidence="1">
    <location>
        <begin position="58"/>
        <end position="89"/>
    </location>
</feature>
<evidence type="ECO:0000256" key="1">
    <source>
        <dbReference type="SAM" id="Coils"/>
    </source>
</evidence>